<dbReference type="Proteomes" id="UP000796880">
    <property type="component" value="Unassembled WGS sequence"/>
</dbReference>
<feature type="transmembrane region" description="Helical" evidence="10">
    <location>
        <begin position="231"/>
        <end position="258"/>
    </location>
</feature>
<feature type="transmembrane region" description="Helical" evidence="10">
    <location>
        <begin position="59"/>
        <end position="76"/>
    </location>
</feature>
<evidence type="ECO:0000259" key="12">
    <source>
        <dbReference type="Pfam" id="PF23256"/>
    </source>
</evidence>
<feature type="transmembrane region" description="Helical" evidence="10">
    <location>
        <begin position="341"/>
        <end position="360"/>
    </location>
</feature>
<feature type="transmembrane region" description="Helical" evidence="10">
    <location>
        <begin position="189"/>
        <end position="210"/>
    </location>
</feature>
<evidence type="ECO:0000256" key="4">
    <source>
        <dbReference type="ARBA" id="ARBA00022692"/>
    </source>
</evidence>
<dbReference type="OrthoDB" id="2687058at2759"/>
<dbReference type="GO" id="GO:0006885">
    <property type="term" value="P:regulation of pH"/>
    <property type="evidence" value="ECO:0007669"/>
    <property type="project" value="TreeGrafter"/>
</dbReference>
<feature type="transmembrane region" description="Helical" evidence="10">
    <location>
        <begin position="278"/>
        <end position="295"/>
    </location>
</feature>
<reference evidence="14" key="1">
    <citation type="submission" date="2020-03" db="EMBL/GenBank/DDBJ databases">
        <title>A high-quality chromosome-level genome assembly of a woody plant with both climbing and erect habits, Rhamnella rubrinervis.</title>
        <authorList>
            <person name="Lu Z."/>
            <person name="Yang Y."/>
            <person name="Zhu X."/>
            <person name="Sun Y."/>
        </authorList>
    </citation>
    <scope>NUCLEOTIDE SEQUENCE</scope>
    <source>
        <strain evidence="14">BYM</strain>
        <tissue evidence="14">Leaf</tissue>
    </source>
</reference>
<evidence type="ECO:0000256" key="6">
    <source>
        <dbReference type="ARBA" id="ARBA00022989"/>
    </source>
</evidence>
<feature type="transmembrane region" description="Helical" evidence="10">
    <location>
        <begin position="161"/>
        <end position="183"/>
    </location>
</feature>
<dbReference type="InterPro" id="IPR038770">
    <property type="entry name" value="Na+/solute_symporter_sf"/>
</dbReference>
<evidence type="ECO:0000256" key="1">
    <source>
        <dbReference type="ARBA" id="ARBA00004141"/>
    </source>
</evidence>
<gene>
    <name evidence="14" type="ORF">FNV43_RR03092</name>
</gene>
<evidence type="ECO:0008006" key="16">
    <source>
        <dbReference type="Google" id="ProtNLM"/>
    </source>
</evidence>
<feature type="transmembrane region" description="Helical" evidence="10">
    <location>
        <begin position="88"/>
        <end position="110"/>
    </location>
</feature>
<feature type="domain" description="Cation/H(+) antiporter central" evidence="12">
    <location>
        <begin position="451"/>
        <end position="578"/>
    </location>
</feature>
<evidence type="ECO:0000256" key="2">
    <source>
        <dbReference type="ARBA" id="ARBA00022448"/>
    </source>
</evidence>
<feature type="transmembrane region" description="Helical" evidence="10">
    <location>
        <begin position="307"/>
        <end position="329"/>
    </location>
</feature>
<proteinExistence type="inferred from homology"/>
<evidence type="ECO:0000256" key="10">
    <source>
        <dbReference type="SAM" id="Phobius"/>
    </source>
</evidence>
<evidence type="ECO:0000313" key="15">
    <source>
        <dbReference type="Proteomes" id="UP000796880"/>
    </source>
</evidence>
<sequence>MVCIIVVNRLLMFAFKPLGLPRISAEMLGGFILGPSAIGSTKLGTVLLFPFKTMLTLETLGNLSLIYYMFLVGLEVDMKPVSRAGKKPLSIALIGLVIPIPIGYALHGMMGYQDFSKDPAYGTRNRYGPLFWGIALATTNFPDLARILSTLKLLQSEVGKIALSSAVITDLFSWILLVLSIAIASDTTMYTITTCILFVAICLFVVRPFVAWLVSRTIRDDSDSYNEYHIYFVLAAVPLFGYITDSCGCQSMLGAFMLGVIIPEGELKNTLMEKVEDFVSGLLMPIFFLIIGLRTNTKNLFDGTTSVAVVIMIFFLGFCAKVMSTFIAAVFMNNMSARDGMALGLLMNTKGLLALVVINAGRDLKVLSIQSFNLMVISFWIMTTLVSPILARTYKPTKHLSNYNRRTINSLEEDSEFRILTCIHNPRNISSLVNLLEASNPTRQSPICAIVVHLVENKGRAAAMLIVHDACKTEADENRETPHLHNLNSFENMETRNEGISVEQLTAVSSYSTIHEDICSLAEDKRVSLILVPFHKQSITMEGGMENDAHSPFRDINKHVMDNAQCSVAIFVDHGLSSRHTHGGSKNQSSMQRHFCMFFIGGPDDREALAYALRVSRNPRNSLTVIRIFPREEDHVVDNQSIIGQEEEEEEGDAGLKAVDDECIKEFKLKARNYPSIEFVEEEIDSLDQVLNLIRDLERRSDMFIVGRGKETSSPLTTGLSDWSECPELGPLGDILVSSSCTANSSVLIVQQGTTSSEEKHVAGGELKEHVGRMTWQVPEVEPADFAAFVHRRGRPALGHDDEHH</sequence>
<dbReference type="AlphaFoldDB" id="A0A8K0MNQ6"/>
<dbReference type="PANTHER" id="PTHR32468">
    <property type="entry name" value="CATION/H + ANTIPORTER"/>
    <property type="match status" value="1"/>
</dbReference>
<evidence type="ECO:0000256" key="8">
    <source>
        <dbReference type="ARBA" id="ARBA00023136"/>
    </source>
</evidence>
<comment type="subcellular location">
    <subcellularLocation>
        <location evidence="1">Membrane</location>
        <topology evidence="1">Multi-pass membrane protein</topology>
    </subcellularLocation>
</comment>
<dbReference type="GO" id="GO:0012505">
    <property type="term" value="C:endomembrane system"/>
    <property type="evidence" value="ECO:0007669"/>
    <property type="project" value="TreeGrafter"/>
</dbReference>
<keyword evidence="2" id="KW-0813">Transport</keyword>
<keyword evidence="8 10" id="KW-0472">Membrane</keyword>
<dbReference type="InterPro" id="IPR057290">
    <property type="entry name" value="CHX17_C"/>
</dbReference>
<keyword evidence="3" id="KW-0633">Potassium transport</keyword>
<keyword evidence="15" id="KW-1185">Reference proteome</keyword>
<evidence type="ECO:0000256" key="5">
    <source>
        <dbReference type="ARBA" id="ARBA00022958"/>
    </source>
</evidence>
<dbReference type="InterPro" id="IPR006153">
    <property type="entry name" value="Cation/H_exchanger_TM"/>
</dbReference>
<organism evidence="14 15">
    <name type="scientific">Rhamnella rubrinervis</name>
    <dbReference type="NCBI Taxonomy" id="2594499"/>
    <lineage>
        <taxon>Eukaryota</taxon>
        <taxon>Viridiplantae</taxon>
        <taxon>Streptophyta</taxon>
        <taxon>Embryophyta</taxon>
        <taxon>Tracheophyta</taxon>
        <taxon>Spermatophyta</taxon>
        <taxon>Magnoliopsida</taxon>
        <taxon>eudicotyledons</taxon>
        <taxon>Gunneridae</taxon>
        <taxon>Pentapetalae</taxon>
        <taxon>rosids</taxon>
        <taxon>fabids</taxon>
        <taxon>Rosales</taxon>
        <taxon>Rhamnaceae</taxon>
        <taxon>rhamnoid group</taxon>
        <taxon>Rhamneae</taxon>
        <taxon>Rhamnella</taxon>
    </lineage>
</organism>
<keyword evidence="5" id="KW-0630">Potassium</keyword>
<feature type="domain" description="Cation/H+ exchanger transmembrane" evidence="11">
    <location>
        <begin position="13"/>
        <end position="390"/>
    </location>
</feature>
<dbReference type="Pfam" id="PF23259">
    <property type="entry name" value="CHX17_C"/>
    <property type="match status" value="1"/>
</dbReference>
<dbReference type="Pfam" id="PF23256">
    <property type="entry name" value="CHX17_2nd"/>
    <property type="match status" value="1"/>
</dbReference>
<feature type="domain" description="Cation/H(+) antiporter C-terminal" evidence="13">
    <location>
        <begin position="597"/>
        <end position="754"/>
    </location>
</feature>
<feature type="transmembrane region" description="Helical" evidence="10">
    <location>
        <begin position="130"/>
        <end position="149"/>
    </location>
</feature>
<dbReference type="GO" id="GO:0015297">
    <property type="term" value="F:antiporter activity"/>
    <property type="evidence" value="ECO:0007669"/>
    <property type="project" value="InterPro"/>
</dbReference>
<comment type="similarity">
    <text evidence="9">Belongs to the monovalent cation:proton antiporter 2 (CPA2) transporter (TC 2.A.37) family. CHX (TC 2.A.37.4) subfamily.</text>
</comment>
<evidence type="ECO:0000313" key="14">
    <source>
        <dbReference type="EMBL" id="KAF3452659.1"/>
    </source>
</evidence>
<name>A0A8K0MNQ6_9ROSA</name>
<keyword evidence="7" id="KW-0406">Ion transport</keyword>
<dbReference type="GO" id="GO:1902600">
    <property type="term" value="P:proton transmembrane transport"/>
    <property type="evidence" value="ECO:0007669"/>
    <property type="project" value="InterPro"/>
</dbReference>
<keyword evidence="6 10" id="KW-1133">Transmembrane helix</keyword>
<dbReference type="InterPro" id="IPR050794">
    <property type="entry name" value="CPA2_transporter"/>
</dbReference>
<dbReference type="EMBL" id="VOIH02000002">
    <property type="protein sequence ID" value="KAF3452659.1"/>
    <property type="molecule type" value="Genomic_DNA"/>
</dbReference>
<evidence type="ECO:0000256" key="9">
    <source>
        <dbReference type="ARBA" id="ARBA00038341"/>
    </source>
</evidence>
<evidence type="ECO:0000256" key="3">
    <source>
        <dbReference type="ARBA" id="ARBA00022538"/>
    </source>
</evidence>
<evidence type="ECO:0000259" key="11">
    <source>
        <dbReference type="Pfam" id="PF00999"/>
    </source>
</evidence>
<comment type="caution">
    <text evidence="14">The sequence shown here is derived from an EMBL/GenBank/DDBJ whole genome shotgun (WGS) entry which is preliminary data.</text>
</comment>
<dbReference type="GO" id="GO:0016020">
    <property type="term" value="C:membrane"/>
    <property type="evidence" value="ECO:0007669"/>
    <property type="project" value="UniProtKB-SubCell"/>
</dbReference>
<accession>A0A8K0MNQ6</accession>
<protein>
    <recommendedName>
        <fullName evidence="16">Cation/H+ exchanger domain-containing protein</fullName>
    </recommendedName>
</protein>
<evidence type="ECO:0000256" key="7">
    <source>
        <dbReference type="ARBA" id="ARBA00023065"/>
    </source>
</evidence>
<dbReference type="GO" id="GO:0006813">
    <property type="term" value="P:potassium ion transport"/>
    <property type="evidence" value="ECO:0007669"/>
    <property type="project" value="UniProtKB-KW"/>
</dbReference>
<dbReference type="PANTHER" id="PTHR32468:SF74">
    <property type="entry name" value="CATION_H(+) ANTIPORTER 21-RELATED"/>
    <property type="match status" value="1"/>
</dbReference>
<dbReference type="InterPro" id="IPR057291">
    <property type="entry name" value="CHX17_2nd"/>
</dbReference>
<dbReference type="Pfam" id="PF00999">
    <property type="entry name" value="Na_H_Exchanger"/>
    <property type="match status" value="1"/>
</dbReference>
<keyword evidence="4 10" id="KW-0812">Transmembrane</keyword>
<dbReference type="Gene3D" id="1.20.1530.20">
    <property type="match status" value="1"/>
</dbReference>
<feature type="transmembrane region" description="Helical" evidence="10">
    <location>
        <begin position="372"/>
        <end position="391"/>
    </location>
</feature>
<evidence type="ECO:0000259" key="13">
    <source>
        <dbReference type="Pfam" id="PF23259"/>
    </source>
</evidence>